<evidence type="ECO:0000313" key="2">
    <source>
        <dbReference type="Proteomes" id="UP001140234"/>
    </source>
</evidence>
<accession>A0ACC1JI88</accession>
<keyword evidence="2" id="KW-1185">Reference proteome</keyword>
<name>A0ACC1JI88_9FUNG</name>
<sequence length="319" mass="33960">DAAQQVVCEAHAQGQHRAHGQGALPARRHCVRARDLRAQGVRAGPERCRGAAAGARRGRQPGSAAQRRAARLDGVGAALPGARHQRVCEPDRHIRAADHQQRGGAEHGAGRAARAEHGGVQPRARGGARQRAAVVCVFQRAPPRDVCRARGGRVAQRPQRPGDPHGDGVAPGPPGAGVDRACAGHQRRGQPAAGQRRRAQRLPHGRVPQGVLRAPRAARHDGQRQYHRPQRRRPRLAGLPGAPLAGAGAGRAEGRHARAGHAADRAIQLPGRVHPRCPPRRQGAPRAGPGPRRHEPRRPGRQDRRPAPPKVAVAQGPQR</sequence>
<dbReference type="Proteomes" id="UP001140234">
    <property type="component" value="Unassembled WGS sequence"/>
</dbReference>
<reference evidence="1" key="1">
    <citation type="submission" date="2022-07" db="EMBL/GenBank/DDBJ databases">
        <title>Phylogenomic reconstructions and comparative analyses of Kickxellomycotina fungi.</title>
        <authorList>
            <person name="Reynolds N.K."/>
            <person name="Stajich J.E."/>
            <person name="Barry K."/>
            <person name="Grigoriev I.V."/>
            <person name="Crous P."/>
            <person name="Smith M.E."/>
        </authorList>
    </citation>
    <scope>NUCLEOTIDE SEQUENCE</scope>
    <source>
        <strain evidence="1">CBS 109366</strain>
    </source>
</reference>
<feature type="non-terminal residue" evidence="1">
    <location>
        <position position="1"/>
    </location>
</feature>
<evidence type="ECO:0000313" key="1">
    <source>
        <dbReference type="EMBL" id="KAJ2757603.1"/>
    </source>
</evidence>
<protein>
    <submittedName>
        <fullName evidence="1">Uncharacterized protein</fullName>
    </submittedName>
</protein>
<dbReference type="EMBL" id="JANBUJ010004374">
    <property type="protein sequence ID" value="KAJ2757603.1"/>
    <property type="molecule type" value="Genomic_DNA"/>
</dbReference>
<proteinExistence type="predicted"/>
<feature type="non-terminal residue" evidence="1">
    <location>
        <position position="319"/>
    </location>
</feature>
<gene>
    <name evidence="1" type="ORF">IWQ57_007049</name>
</gene>
<comment type="caution">
    <text evidence="1">The sequence shown here is derived from an EMBL/GenBank/DDBJ whole genome shotgun (WGS) entry which is preliminary data.</text>
</comment>
<organism evidence="1 2">
    <name type="scientific">Coemansia nantahalensis</name>
    <dbReference type="NCBI Taxonomy" id="2789366"/>
    <lineage>
        <taxon>Eukaryota</taxon>
        <taxon>Fungi</taxon>
        <taxon>Fungi incertae sedis</taxon>
        <taxon>Zoopagomycota</taxon>
        <taxon>Kickxellomycotina</taxon>
        <taxon>Kickxellomycetes</taxon>
        <taxon>Kickxellales</taxon>
        <taxon>Kickxellaceae</taxon>
        <taxon>Coemansia</taxon>
    </lineage>
</organism>